<comment type="caution">
    <text evidence="9">The sequence shown here is derived from an EMBL/GenBank/DDBJ whole genome shotgun (WGS) entry which is preliminary data.</text>
</comment>
<gene>
    <name evidence="9" type="ORF">M2319_001614</name>
</gene>
<dbReference type="Pfam" id="PF03547">
    <property type="entry name" value="Mem_trans"/>
    <property type="match status" value="1"/>
</dbReference>
<keyword evidence="7 8" id="KW-0472">Membrane</keyword>
<reference evidence="10" key="1">
    <citation type="submission" date="2023-07" db="EMBL/GenBank/DDBJ databases">
        <title>Genome sequencing of Purple Non-Sulfur Bacteria from various extreme environments.</title>
        <authorList>
            <person name="Mayer M."/>
        </authorList>
    </citation>
    <scope>NUCLEOTIDE SEQUENCE [LARGE SCALE GENOMIC DNA]</scope>
    <source>
        <strain evidence="10">DSM 17935</strain>
    </source>
</reference>
<feature type="transmembrane region" description="Helical" evidence="8">
    <location>
        <begin position="287"/>
        <end position="310"/>
    </location>
</feature>
<name>A0ABT3HA65_9HYPH</name>
<proteinExistence type="inferred from homology"/>
<evidence type="ECO:0000256" key="2">
    <source>
        <dbReference type="ARBA" id="ARBA00010145"/>
    </source>
</evidence>
<evidence type="ECO:0000256" key="7">
    <source>
        <dbReference type="ARBA" id="ARBA00023136"/>
    </source>
</evidence>
<feature type="transmembrane region" description="Helical" evidence="8">
    <location>
        <begin position="7"/>
        <end position="29"/>
    </location>
</feature>
<evidence type="ECO:0000256" key="5">
    <source>
        <dbReference type="ARBA" id="ARBA00022692"/>
    </source>
</evidence>
<dbReference type="Gene3D" id="1.20.1530.20">
    <property type="match status" value="1"/>
</dbReference>
<dbReference type="PANTHER" id="PTHR36838">
    <property type="entry name" value="AUXIN EFFLUX CARRIER FAMILY PROTEIN"/>
    <property type="match status" value="1"/>
</dbReference>
<dbReference type="EMBL" id="JAOQNS010000004">
    <property type="protein sequence ID" value="MCW2307283.1"/>
    <property type="molecule type" value="Genomic_DNA"/>
</dbReference>
<evidence type="ECO:0000256" key="3">
    <source>
        <dbReference type="ARBA" id="ARBA00022448"/>
    </source>
</evidence>
<evidence type="ECO:0000313" key="9">
    <source>
        <dbReference type="EMBL" id="MCW2307283.1"/>
    </source>
</evidence>
<keyword evidence="6 8" id="KW-1133">Transmembrane helix</keyword>
<organism evidence="9 10">
    <name type="scientific">Rhodobium gokarnense</name>
    <dbReference type="NCBI Taxonomy" id="364296"/>
    <lineage>
        <taxon>Bacteria</taxon>
        <taxon>Pseudomonadati</taxon>
        <taxon>Pseudomonadota</taxon>
        <taxon>Alphaproteobacteria</taxon>
        <taxon>Hyphomicrobiales</taxon>
        <taxon>Rhodobiaceae</taxon>
        <taxon>Rhodobium</taxon>
    </lineage>
</organism>
<sequence length="311" mass="32459">MISFADALNALLPVIIMTATGWALAHYNIVREEGWRGLETLAYNVFFPAIIIYTLMRANFDTLPFGSLGLALFLTVATMAAILIAVRPLIAGPLRLTGPRFTSVLQGSIRWNTFIGLALGANLFGDAGLALMAVAVVSMIPLLNLIVVSALTIYVDGPAPTVRGFVLNLARNPFIISCAIGIFLNLLDIELPIVAMTTLETLGRSALAASILSIGAGLDLSVLRRPTGALGLGVAARLVGMPLIAAAYCTLIGVTGMALAVAIIATSVPAASSSYVLARKMGGDDKLMAEILTFQTVVAAVTLPIALLILV</sequence>
<dbReference type="RefSeq" id="WP_264600942.1">
    <property type="nucleotide sequence ID" value="NZ_JAOQNS010000004.1"/>
</dbReference>
<feature type="transmembrane region" description="Helical" evidence="8">
    <location>
        <begin position="206"/>
        <end position="223"/>
    </location>
</feature>
<evidence type="ECO:0000256" key="1">
    <source>
        <dbReference type="ARBA" id="ARBA00004651"/>
    </source>
</evidence>
<feature type="transmembrane region" description="Helical" evidence="8">
    <location>
        <begin position="41"/>
        <end position="56"/>
    </location>
</feature>
<comment type="subcellular location">
    <subcellularLocation>
        <location evidence="1">Cell membrane</location>
        <topology evidence="1">Multi-pass membrane protein</topology>
    </subcellularLocation>
</comment>
<keyword evidence="4" id="KW-1003">Cell membrane</keyword>
<evidence type="ECO:0000256" key="4">
    <source>
        <dbReference type="ARBA" id="ARBA00022475"/>
    </source>
</evidence>
<feature type="transmembrane region" description="Helical" evidence="8">
    <location>
        <begin position="132"/>
        <end position="154"/>
    </location>
</feature>
<keyword evidence="3" id="KW-0813">Transport</keyword>
<dbReference type="PANTHER" id="PTHR36838:SF4">
    <property type="entry name" value="AUXIN EFFLUX CARRIER FAMILY PROTEIN"/>
    <property type="match status" value="1"/>
</dbReference>
<protein>
    <submittedName>
        <fullName evidence="9">Permease</fullName>
    </submittedName>
</protein>
<keyword evidence="10" id="KW-1185">Reference proteome</keyword>
<comment type="similarity">
    <text evidence="2">Belongs to the auxin efflux carrier (TC 2.A.69) family.</text>
</comment>
<dbReference type="Proteomes" id="UP001209755">
    <property type="component" value="Unassembled WGS sequence"/>
</dbReference>
<evidence type="ECO:0000313" key="10">
    <source>
        <dbReference type="Proteomes" id="UP001209755"/>
    </source>
</evidence>
<evidence type="ECO:0000256" key="8">
    <source>
        <dbReference type="SAM" id="Phobius"/>
    </source>
</evidence>
<evidence type="ECO:0000256" key="6">
    <source>
        <dbReference type="ARBA" id="ARBA00022989"/>
    </source>
</evidence>
<dbReference type="InterPro" id="IPR004776">
    <property type="entry name" value="Mem_transp_PIN-like"/>
</dbReference>
<feature type="transmembrane region" description="Helical" evidence="8">
    <location>
        <begin position="68"/>
        <end position="89"/>
    </location>
</feature>
<accession>A0ABT3HA65</accession>
<feature type="transmembrane region" description="Helical" evidence="8">
    <location>
        <begin position="174"/>
        <end position="194"/>
    </location>
</feature>
<keyword evidence="5 8" id="KW-0812">Transmembrane</keyword>
<dbReference type="InterPro" id="IPR038770">
    <property type="entry name" value="Na+/solute_symporter_sf"/>
</dbReference>